<dbReference type="PROSITE" id="PS50896">
    <property type="entry name" value="LISH"/>
    <property type="match status" value="1"/>
</dbReference>
<dbReference type="SMART" id="SM00667">
    <property type="entry name" value="LisH"/>
    <property type="match status" value="1"/>
</dbReference>
<dbReference type="SUPFAM" id="SSF48371">
    <property type="entry name" value="ARM repeat"/>
    <property type="match status" value="1"/>
</dbReference>
<dbReference type="GO" id="GO:0032367">
    <property type="term" value="P:intracellular cholesterol transport"/>
    <property type="evidence" value="ECO:0007669"/>
    <property type="project" value="InterPro"/>
</dbReference>
<dbReference type="PANTHER" id="PTHR32059:SF0">
    <property type="entry name" value="RAB11-BINDING PROTEIN RELCH"/>
    <property type="match status" value="1"/>
</dbReference>
<evidence type="ECO:0008006" key="5">
    <source>
        <dbReference type="Google" id="ProtNLM"/>
    </source>
</evidence>
<gene>
    <name evidence="3" type="ORF">KI387_026833</name>
</gene>
<dbReference type="InterPro" id="IPR016024">
    <property type="entry name" value="ARM-type_fold"/>
</dbReference>
<dbReference type="InterPro" id="IPR006594">
    <property type="entry name" value="LisH"/>
</dbReference>
<dbReference type="PANTHER" id="PTHR32059">
    <property type="entry name" value="RAB11-BINDING PROTEIN RELCH"/>
    <property type="match status" value="1"/>
</dbReference>
<reference evidence="3 4" key="1">
    <citation type="journal article" date="2021" name="Nat. Plants">
        <title>The Taxus genome provides insights into paclitaxel biosynthesis.</title>
        <authorList>
            <person name="Xiong X."/>
            <person name="Gou J."/>
            <person name="Liao Q."/>
            <person name="Li Y."/>
            <person name="Zhou Q."/>
            <person name="Bi G."/>
            <person name="Li C."/>
            <person name="Du R."/>
            <person name="Wang X."/>
            <person name="Sun T."/>
            <person name="Guo L."/>
            <person name="Liang H."/>
            <person name="Lu P."/>
            <person name="Wu Y."/>
            <person name="Zhang Z."/>
            <person name="Ro D.K."/>
            <person name="Shang Y."/>
            <person name="Huang S."/>
            <person name="Yan J."/>
        </authorList>
    </citation>
    <scope>NUCLEOTIDE SEQUENCE [LARGE SCALE GENOMIC DNA]</scope>
    <source>
        <strain evidence="3">Ta-2019</strain>
    </source>
</reference>
<name>A0AA38FX45_TAXCH</name>
<dbReference type="EMBL" id="JAHRHJ020000006">
    <property type="protein sequence ID" value="KAH9311798.1"/>
    <property type="molecule type" value="Genomic_DNA"/>
</dbReference>
<feature type="non-terminal residue" evidence="3">
    <location>
        <position position="1"/>
    </location>
</feature>
<feature type="non-terminal residue" evidence="3">
    <location>
        <position position="867"/>
    </location>
</feature>
<sequence>VDPQSLLEEKEAADEKAAISEYELRLAREDIMKLKTELEKKASASTTEDLDGESLGSLRTEKLSRQQLEQKNFFSNLGPLKDNERRDLNCAVKEYLLSAGYKLTTMTFYEEVTDQNLDNWGSGAGCVPDALRRYYLQYLSASVEAAEERIAIIQERNSLMEENYLHQKEKEALHKSKELSDIQRISVGRSLESAQKDIKDKDNQIQNLNQLLELARKEVNDCRSEITSLKLHLEGSRANMRWDNSTGESLAMSHEDRLDACKTKIQNMKLEVVNLKVKAPLVKKELTDQVTQDKYVENLEVEIHEDKTNNSIATEVSTCSDDAVQSILTTKKTDKCEGSQKNATDSSVVTMNDVNVKIKDENTAGDEYSNSESNEKLVQTDWTSISSKNIALETVQVLADALPKIVPYVLINHREELLPLIMCAIERHPDSATRDSLTHTLFNLIKRPDEQQRRIIMDACLVLSKNVGEIRTETELLPQCWEQINHKYEERRLLVAQSCGELAQFVRSEIRTSLILSIVQQLVEDSAAVVREAAAHNLALLLPLFPNMDKYFKVEEMMFQLVCDPSGTVVETSLKNLVPAVISWGNKLDHVLRVLLSHLLASAQRCPPLSGVEGSAEAHLRVLGERERWNVDVLLRLLTELLPIVCHRAIKTCPFPCDISRTSDADVSFFSRSLLEMYAREENVWPTFNWIHMDCLPALIQLASLLPSREDSLRTRIAKLLLALGEHFGEHYLNNIMLPLFLTALGDNVGILHMPSSCESRIKDLKPKTAVAERLSIMCVLPLLLKGVLGVSSREAQLADFLRSLILRSTLKHGAWTSSTTPELIDAVRFLCTFEEHHRIIISVLWEMVVSTNANVKISAANLLKVL</sequence>
<accession>A0AA38FX45</accession>
<dbReference type="GO" id="GO:0005802">
    <property type="term" value="C:trans-Golgi network"/>
    <property type="evidence" value="ECO:0007669"/>
    <property type="project" value="InterPro"/>
</dbReference>
<evidence type="ECO:0000256" key="2">
    <source>
        <dbReference type="SAM" id="MobiDB-lite"/>
    </source>
</evidence>
<dbReference type="Gene3D" id="1.25.10.10">
    <property type="entry name" value="Leucine-rich Repeat Variant"/>
    <property type="match status" value="1"/>
</dbReference>
<dbReference type="GO" id="GO:0055037">
    <property type="term" value="C:recycling endosome"/>
    <property type="evidence" value="ECO:0007669"/>
    <property type="project" value="TreeGrafter"/>
</dbReference>
<feature type="coiled-coil region" evidence="1">
    <location>
        <begin position="136"/>
        <end position="163"/>
    </location>
</feature>
<evidence type="ECO:0000313" key="3">
    <source>
        <dbReference type="EMBL" id="KAH9311798.1"/>
    </source>
</evidence>
<protein>
    <recommendedName>
        <fullName evidence="5">HEAT repeat-containing protein</fullName>
    </recommendedName>
</protein>
<keyword evidence="4" id="KW-1185">Reference proteome</keyword>
<proteinExistence type="predicted"/>
<dbReference type="InterPro" id="IPR040362">
    <property type="entry name" value="RELCH"/>
</dbReference>
<organism evidence="3 4">
    <name type="scientific">Taxus chinensis</name>
    <name type="common">Chinese yew</name>
    <name type="synonym">Taxus wallichiana var. chinensis</name>
    <dbReference type="NCBI Taxonomy" id="29808"/>
    <lineage>
        <taxon>Eukaryota</taxon>
        <taxon>Viridiplantae</taxon>
        <taxon>Streptophyta</taxon>
        <taxon>Embryophyta</taxon>
        <taxon>Tracheophyta</taxon>
        <taxon>Spermatophyta</taxon>
        <taxon>Pinopsida</taxon>
        <taxon>Pinidae</taxon>
        <taxon>Conifers II</taxon>
        <taxon>Cupressales</taxon>
        <taxon>Taxaceae</taxon>
        <taxon>Taxus</taxon>
    </lineage>
</organism>
<keyword evidence="1" id="KW-0175">Coiled coil</keyword>
<comment type="caution">
    <text evidence="3">The sequence shown here is derived from an EMBL/GenBank/DDBJ whole genome shotgun (WGS) entry which is preliminary data.</text>
</comment>
<evidence type="ECO:0000256" key="1">
    <source>
        <dbReference type="SAM" id="Coils"/>
    </source>
</evidence>
<evidence type="ECO:0000313" key="4">
    <source>
        <dbReference type="Proteomes" id="UP000824469"/>
    </source>
</evidence>
<feature type="coiled-coil region" evidence="1">
    <location>
        <begin position="191"/>
        <end position="225"/>
    </location>
</feature>
<dbReference type="InterPro" id="IPR011989">
    <property type="entry name" value="ARM-like"/>
</dbReference>
<feature type="coiled-coil region" evidence="1">
    <location>
        <begin position="251"/>
        <end position="278"/>
    </location>
</feature>
<dbReference type="OMA" id="RQDLNCA"/>
<dbReference type="AlphaFoldDB" id="A0AA38FX45"/>
<dbReference type="Proteomes" id="UP000824469">
    <property type="component" value="Unassembled WGS sequence"/>
</dbReference>
<feature type="region of interest" description="Disordered" evidence="2">
    <location>
        <begin position="38"/>
        <end position="58"/>
    </location>
</feature>